<feature type="transmembrane region" description="Helical" evidence="2">
    <location>
        <begin position="114"/>
        <end position="138"/>
    </location>
</feature>
<evidence type="ECO:0000313" key="3">
    <source>
        <dbReference type="EMBL" id="CAE0813749.1"/>
    </source>
</evidence>
<proteinExistence type="predicted"/>
<sequence>MESPRYRRCVECKETKVKRECFTLDPECWICDECTAPSPAAPKYEAAAREGLTTPPPEAKNEDADESEGWSPGTTQSSELSPEKEAPADAAESPEQETPSATAAQKASSQDSALGAFSGMVIFAMIVAIVIAIVVATVDVDEAAVRARLAKEYKVVQAYSQAMMQRVKDLVAAEPQ</sequence>
<keyword evidence="2" id="KW-1133">Transmembrane helix</keyword>
<name>A0A7S4D252_9EUGL</name>
<accession>A0A7S4D252</accession>
<organism evidence="3">
    <name type="scientific">Eutreptiella gymnastica</name>
    <dbReference type="NCBI Taxonomy" id="73025"/>
    <lineage>
        <taxon>Eukaryota</taxon>
        <taxon>Discoba</taxon>
        <taxon>Euglenozoa</taxon>
        <taxon>Euglenida</taxon>
        <taxon>Spirocuta</taxon>
        <taxon>Euglenophyceae</taxon>
        <taxon>Eutreptiales</taxon>
        <taxon>Eutreptiaceae</taxon>
        <taxon>Eutreptiella</taxon>
    </lineage>
</organism>
<feature type="compositionally biased region" description="Polar residues" evidence="1">
    <location>
        <begin position="96"/>
        <end position="106"/>
    </location>
</feature>
<dbReference type="AlphaFoldDB" id="A0A7S4D252"/>
<evidence type="ECO:0000256" key="2">
    <source>
        <dbReference type="SAM" id="Phobius"/>
    </source>
</evidence>
<feature type="region of interest" description="Disordered" evidence="1">
    <location>
        <begin position="45"/>
        <end position="106"/>
    </location>
</feature>
<reference evidence="3" key="1">
    <citation type="submission" date="2021-01" db="EMBL/GenBank/DDBJ databases">
        <authorList>
            <person name="Corre E."/>
            <person name="Pelletier E."/>
            <person name="Niang G."/>
            <person name="Scheremetjew M."/>
            <person name="Finn R."/>
            <person name="Kale V."/>
            <person name="Holt S."/>
            <person name="Cochrane G."/>
            <person name="Meng A."/>
            <person name="Brown T."/>
            <person name="Cohen L."/>
        </authorList>
    </citation>
    <scope>NUCLEOTIDE SEQUENCE</scope>
    <source>
        <strain evidence="3">CCMP1594</strain>
    </source>
</reference>
<gene>
    <name evidence="3" type="ORF">EGYM00163_LOCUS24900</name>
</gene>
<dbReference type="EMBL" id="HBJA01070890">
    <property type="protein sequence ID" value="CAE0813749.1"/>
    <property type="molecule type" value="Transcribed_RNA"/>
</dbReference>
<evidence type="ECO:0000256" key="1">
    <source>
        <dbReference type="SAM" id="MobiDB-lite"/>
    </source>
</evidence>
<keyword evidence="2" id="KW-0472">Membrane</keyword>
<keyword evidence="2" id="KW-0812">Transmembrane</keyword>
<protein>
    <submittedName>
        <fullName evidence="3">Uncharacterized protein</fullName>
    </submittedName>
</protein>